<dbReference type="PANTHER" id="PTHR43180">
    <property type="entry name" value="3-OXOACYL-(ACYL-CARRIER-PROTEIN) REDUCTASE (AFU_ORTHOLOGUE AFUA_6G11210)"/>
    <property type="match status" value="1"/>
</dbReference>
<evidence type="ECO:0000256" key="1">
    <source>
        <dbReference type="ARBA" id="ARBA00006484"/>
    </source>
</evidence>
<keyword evidence="4" id="KW-0443">Lipid metabolism</keyword>
<dbReference type="GO" id="GO:0008202">
    <property type="term" value="P:steroid metabolic process"/>
    <property type="evidence" value="ECO:0007669"/>
    <property type="project" value="UniProtKB-KW"/>
</dbReference>
<dbReference type="PRINTS" id="PR00080">
    <property type="entry name" value="SDRFAMILY"/>
</dbReference>
<comment type="similarity">
    <text evidence="1">Belongs to the short-chain dehydrogenases/reductases (SDR) family.</text>
</comment>
<dbReference type="Gene3D" id="3.40.50.720">
    <property type="entry name" value="NAD(P)-binding Rossmann-like Domain"/>
    <property type="match status" value="1"/>
</dbReference>
<organism evidence="7 8">
    <name type="scientific">Sphingobium chlorophenolicum L-1</name>
    <dbReference type="NCBI Taxonomy" id="690566"/>
    <lineage>
        <taxon>Bacteria</taxon>
        <taxon>Pseudomonadati</taxon>
        <taxon>Pseudomonadota</taxon>
        <taxon>Alphaproteobacteria</taxon>
        <taxon>Sphingomonadales</taxon>
        <taxon>Sphingomonadaceae</taxon>
        <taxon>Sphingobium</taxon>
    </lineage>
</organism>
<accession>F6F2M8</accession>
<dbReference type="EC" id="1.1.1.53" evidence="7"/>
<dbReference type="InterPro" id="IPR036291">
    <property type="entry name" value="NAD(P)-bd_dom_sf"/>
</dbReference>
<reference evidence="7 8" key="1">
    <citation type="submission" date="2011-05" db="EMBL/GenBank/DDBJ databases">
        <title>Complete sequence of chromosome 2 of Sphingobium chlorophenolicum L-1.</title>
        <authorList>
            <consortium name="US DOE Joint Genome Institute"/>
            <person name="Lucas S."/>
            <person name="Han J."/>
            <person name="Lapidus A."/>
            <person name="Cheng J.-F."/>
            <person name="Goodwin L."/>
            <person name="Pitluck S."/>
            <person name="Peters L."/>
            <person name="Daligault H."/>
            <person name="Han C."/>
            <person name="Tapia R."/>
            <person name="Land M."/>
            <person name="Hauser L."/>
            <person name="Kyrpides N."/>
            <person name="Ivanova N."/>
            <person name="Pagani I."/>
            <person name="Turner P."/>
            <person name="Copley S."/>
            <person name="Woyke T."/>
        </authorList>
    </citation>
    <scope>NUCLEOTIDE SEQUENCE [LARGE SCALE GENOMIC DNA]</scope>
    <source>
        <strain evidence="7 8">L-1</strain>
    </source>
</reference>
<dbReference type="HOGENOM" id="CLU_010194_1_0_5"/>
<name>F6F2M8_SPHCR</name>
<dbReference type="SUPFAM" id="SSF51735">
    <property type="entry name" value="NAD(P)-binding Rossmann-fold domains"/>
    <property type="match status" value="1"/>
</dbReference>
<evidence type="ECO:0000256" key="2">
    <source>
        <dbReference type="ARBA" id="ARBA00023002"/>
    </source>
</evidence>
<evidence type="ECO:0000256" key="6">
    <source>
        <dbReference type="ARBA" id="ARBA00051383"/>
    </source>
</evidence>
<dbReference type="InterPro" id="IPR002347">
    <property type="entry name" value="SDR_fam"/>
</dbReference>
<evidence type="ECO:0000256" key="4">
    <source>
        <dbReference type="ARBA" id="ARBA00023098"/>
    </source>
</evidence>
<dbReference type="PRINTS" id="PR00081">
    <property type="entry name" value="GDHRDH"/>
</dbReference>
<dbReference type="AlphaFoldDB" id="F6F2M8"/>
<evidence type="ECO:0000313" key="7">
    <source>
        <dbReference type="EMBL" id="AEG50690.1"/>
    </source>
</evidence>
<dbReference type="PROSITE" id="PS00061">
    <property type="entry name" value="ADH_SHORT"/>
    <property type="match status" value="1"/>
</dbReference>
<dbReference type="GO" id="GO:0018502">
    <property type="term" value="F:2,5-dichloro-2,5-cyclohexadiene-1,4-diol dehydrogenase activity"/>
    <property type="evidence" value="ECO:0007669"/>
    <property type="project" value="RHEA"/>
</dbReference>
<dbReference type="EMBL" id="CP002799">
    <property type="protein sequence ID" value="AEG50690.1"/>
    <property type="molecule type" value="Genomic_DNA"/>
</dbReference>
<dbReference type="Pfam" id="PF13561">
    <property type="entry name" value="adh_short_C2"/>
    <property type="match status" value="1"/>
</dbReference>
<evidence type="ECO:0000256" key="3">
    <source>
        <dbReference type="ARBA" id="ARBA00023027"/>
    </source>
</evidence>
<keyword evidence="5" id="KW-0753">Steroid metabolism</keyword>
<dbReference type="PANTHER" id="PTHR43180:SF28">
    <property type="entry name" value="NAD(P)-BINDING ROSSMANN-FOLD SUPERFAMILY PROTEIN"/>
    <property type="match status" value="1"/>
</dbReference>
<sequence length="246" mass="25621" precursor="true">MARLENKVALISGGARGMGAAHAREIVAEGGRVVIGDVLDEEGKALTAEIGDCARYVHLDVTSEEDWAEAVALAIAEFGRLNVLVNNAGICTMGSIEEFTLADWNRIININLTGQFLGIRAATAALVQSAPSSIINISSTQGIEGIPGLHGYTASKFAVRGLTRCIAIELAGRGVRANTICPGTIATPMNEGLDVSGFNPMNRKADPREVAKLVVFLASDESPFISGTDILIDGAELAGHGPLAAL</sequence>
<dbReference type="STRING" id="690566.Sphch_3070"/>
<proteinExistence type="inferred from homology"/>
<comment type="catalytic activity">
    <reaction evidence="6">
        <text>2,5-dichlorocyclohexa-2,5-dien-1,4-diol + NAD(+) = 2,5-dichlorohydroquinone + NADH + H(+)</text>
        <dbReference type="Rhea" id="RHEA:15741"/>
        <dbReference type="ChEBI" id="CHEBI:15378"/>
        <dbReference type="ChEBI" id="CHEBI:27545"/>
        <dbReference type="ChEBI" id="CHEBI:28975"/>
        <dbReference type="ChEBI" id="CHEBI:57540"/>
        <dbReference type="ChEBI" id="CHEBI:57945"/>
    </reaction>
</comment>
<protein>
    <submittedName>
        <fullName evidence="7">3-alpha-(Or 20-beta)-hydroxysteroid dehydrogenase</fullName>
        <ecNumber evidence="7">1.1.1.53</ecNumber>
    </submittedName>
</protein>
<keyword evidence="8" id="KW-1185">Reference proteome</keyword>
<keyword evidence="3" id="KW-0520">NAD</keyword>
<dbReference type="InterPro" id="IPR020904">
    <property type="entry name" value="Sc_DH/Rdtase_CS"/>
</dbReference>
<evidence type="ECO:0000313" key="8">
    <source>
        <dbReference type="Proteomes" id="UP000007150"/>
    </source>
</evidence>
<dbReference type="FunFam" id="3.40.50.720:FF:000084">
    <property type="entry name" value="Short-chain dehydrogenase reductase"/>
    <property type="match status" value="1"/>
</dbReference>
<dbReference type="KEGG" id="sch:Sphch_3070"/>
<gene>
    <name evidence="7" type="ORF">Sphch_3070</name>
</gene>
<dbReference type="RefSeq" id="WP_013848920.1">
    <property type="nucleotide sequence ID" value="NC_015594.1"/>
</dbReference>
<keyword evidence="2 7" id="KW-0560">Oxidoreductase</keyword>
<evidence type="ECO:0000256" key="5">
    <source>
        <dbReference type="ARBA" id="ARBA00023221"/>
    </source>
</evidence>
<dbReference type="GO" id="GO:0047044">
    <property type="term" value="F:androstan-3-alpha,17-beta-diol dehydrogenase (NAD+) activity"/>
    <property type="evidence" value="ECO:0007669"/>
    <property type="project" value="UniProtKB-EC"/>
</dbReference>
<dbReference type="Proteomes" id="UP000007150">
    <property type="component" value="Chromosome 2"/>
</dbReference>